<accession>X6MVA5</accession>
<keyword evidence="1" id="KW-0175">Coiled coil</keyword>
<name>X6MVA5_RETFI</name>
<feature type="compositionally biased region" description="Polar residues" evidence="2">
    <location>
        <begin position="331"/>
        <end position="359"/>
    </location>
</feature>
<keyword evidence="3" id="KW-0472">Membrane</keyword>
<reference evidence="4 5" key="1">
    <citation type="journal article" date="2013" name="Curr. Biol.">
        <title>The Genome of the Foraminiferan Reticulomyxa filosa.</title>
        <authorList>
            <person name="Glockner G."/>
            <person name="Hulsmann N."/>
            <person name="Schleicher M."/>
            <person name="Noegel A.A."/>
            <person name="Eichinger L."/>
            <person name="Gallinger C."/>
            <person name="Pawlowski J."/>
            <person name="Sierra R."/>
            <person name="Euteneuer U."/>
            <person name="Pillet L."/>
            <person name="Moustafa A."/>
            <person name="Platzer M."/>
            <person name="Groth M."/>
            <person name="Szafranski K."/>
            <person name="Schliwa M."/>
        </authorList>
    </citation>
    <scope>NUCLEOTIDE SEQUENCE [LARGE SCALE GENOMIC DNA]</scope>
</reference>
<evidence type="ECO:0000256" key="3">
    <source>
        <dbReference type="SAM" id="Phobius"/>
    </source>
</evidence>
<feature type="transmembrane region" description="Helical" evidence="3">
    <location>
        <begin position="388"/>
        <end position="407"/>
    </location>
</feature>
<keyword evidence="3" id="KW-1133">Transmembrane helix</keyword>
<feature type="coiled-coil region" evidence="1">
    <location>
        <begin position="209"/>
        <end position="236"/>
    </location>
</feature>
<evidence type="ECO:0000256" key="2">
    <source>
        <dbReference type="SAM" id="MobiDB-lite"/>
    </source>
</evidence>
<feature type="region of interest" description="Disordered" evidence="2">
    <location>
        <begin position="330"/>
        <end position="359"/>
    </location>
</feature>
<keyword evidence="3" id="KW-0812">Transmembrane</keyword>
<dbReference type="AlphaFoldDB" id="X6MVA5"/>
<feature type="compositionally biased region" description="Polar residues" evidence="2">
    <location>
        <begin position="255"/>
        <end position="269"/>
    </location>
</feature>
<comment type="caution">
    <text evidence="4">The sequence shown here is derived from an EMBL/GenBank/DDBJ whole genome shotgun (WGS) entry which is preliminary data.</text>
</comment>
<keyword evidence="5" id="KW-1185">Reference proteome</keyword>
<gene>
    <name evidence="4" type="ORF">RFI_19399</name>
</gene>
<feature type="compositionally biased region" description="Basic and acidic residues" evidence="2">
    <location>
        <begin position="277"/>
        <end position="290"/>
    </location>
</feature>
<proteinExistence type="predicted"/>
<dbReference type="Proteomes" id="UP000023152">
    <property type="component" value="Unassembled WGS sequence"/>
</dbReference>
<protein>
    <submittedName>
        <fullName evidence="4">Uncharacterized protein</fullName>
    </submittedName>
</protein>
<organism evidence="4 5">
    <name type="scientific">Reticulomyxa filosa</name>
    <dbReference type="NCBI Taxonomy" id="46433"/>
    <lineage>
        <taxon>Eukaryota</taxon>
        <taxon>Sar</taxon>
        <taxon>Rhizaria</taxon>
        <taxon>Retaria</taxon>
        <taxon>Foraminifera</taxon>
        <taxon>Monothalamids</taxon>
        <taxon>Reticulomyxidae</taxon>
        <taxon>Reticulomyxa</taxon>
    </lineage>
</organism>
<evidence type="ECO:0000256" key="1">
    <source>
        <dbReference type="SAM" id="Coils"/>
    </source>
</evidence>
<feature type="region of interest" description="Disordered" evidence="2">
    <location>
        <begin position="250"/>
        <end position="290"/>
    </location>
</feature>
<evidence type="ECO:0000313" key="5">
    <source>
        <dbReference type="Proteomes" id="UP000023152"/>
    </source>
</evidence>
<sequence length="560" mass="63896">MLMFMKLGDVNFSCICISHFSYAEFMKYKVQQKKVLTKKRTFIKTDNNGLYDYLLDVMKIATVCGATDSRREKKSPWSKKMSTSEEAVREWFQQFLPKTDNKSTNSILQPLVERQENILQPVKNAVPGYCNGSKNNNDLHTKISELERENSSLRDLFIIFMPELFFFEKKLKNKTLKKKMRGHRHKIMRKNGWKWLQKITNWSKNCEIISKLLQQNMQLMNDTNDLKQRLQNKSNNLFSSASTIEILKPKKLENENPSENGISPGTRSHSLFGPDLKAPKTLEKPIDKQITDPQKETIVWSTKHFELSTHKETETNTSFGNTPLFVFPKKSTASSDNKRLSSSGRAKSSPPQLASNNNNHRFSASAQTLPSSMREQNNDHFGEEFFCSIGKVCLLLLLFIYLFIFFWKGYVMAKTFGDIMTPVTAISNKSKNNEACNLTVISPLVPVDLLAVAQNTSLNEKAAMEVDNVPKITRFASNAHFTPGQVQRNEAPTETKNQNTNMAETAVVQTDLSPPQVNITESNDPKEATEVVNQNNDSIFDRPLSWCFFIQVKKNVAILI</sequence>
<dbReference type="EMBL" id="ASPP01015784">
    <property type="protein sequence ID" value="ETO17908.1"/>
    <property type="molecule type" value="Genomic_DNA"/>
</dbReference>
<evidence type="ECO:0000313" key="4">
    <source>
        <dbReference type="EMBL" id="ETO17908.1"/>
    </source>
</evidence>